<evidence type="ECO:0000256" key="3">
    <source>
        <dbReference type="ARBA" id="ARBA00011198"/>
    </source>
</evidence>
<evidence type="ECO:0000256" key="4">
    <source>
        <dbReference type="ARBA" id="ARBA00012614"/>
    </source>
</evidence>
<name>A0A9W4XHA0_9ASCO</name>
<comment type="function">
    <text evidence="9 12">Involved in protein N-glycosylation. Essential for the second step of the dolichol-linked oligosaccharide pathway.</text>
</comment>
<evidence type="ECO:0000256" key="1">
    <source>
        <dbReference type="ARBA" id="ARBA00004240"/>
    </source>
</evidence>
<comment type="subunit">
    <text evidence="3 12">Heterodimer with ALG14 to form a functional enzyme.</text>
</comment>
<dbReference type="InterPro" id="IPR007235">
    <property type="entry name" value="Glyco_trans_28_C"/>
</dbReference>
<evidence type="ECO:0000256" key="7">
    <source>
        <dbReference type="ARBA" id="ARBA00022679"/>
    </source>
</evidence>
<comment type="caution">
    <text evidence="14">The sequence shown here is derived from an EMBL/GenBank/DDBJ whole genome shotgun (WGS) entry which is preliminary data.</text>
</comment>
<dbReference type="EC" id="2.4.1.141" evidence="4 12"/>
<evidence type="ECO:0000256" key="9">
    <source>
        <dbReference type="ARBA" id="ARBA00024804"/>
    </source>
</evidence>
<evidence type="ECO:0000256" key="6">
    <source>
        <dbReference type="ARBA" id="ARBA00022676"/>
    </source>
</evidence>
<dbReference type="SUPFAM" id="SSF53756">
    <property type="entry name" value="UDP-Glycosyltransferase/glycogen phosphorylase"/>
    <property type="match status" value="1"/>
</dbReference>
<evidence type="ECO:0000256" key="11">
    <source>
        <dbReference type="ARBA" id="ARBA00048184"/>
    </source>
</evidence>
<evidence type="ECO:0000313" key="15">
    <source>
        <dbReference type="Proteomes" id="UP001152885"/>
    </source>
</evidence>
<dbReference type="OrthoDB" id="20273at2759"/>
<dbReference type="Pfam" id="PF04101">
    <property type="entry name" value="Glyco_tran_28_C"/>
    <property type="match status" value="1"/>
</dbReference>
<evidence type="ECO:0000256" key="10">
    <source>
        <dbReference type="ARBA" id="ARBA00032061"/>
    </source>
</evidence>
<keyword evidence="6 12" id="KW-0328">Glycosyltransferase</keyword>
<protein>
    <recommendedName>
        <fullName evidence="5 12">UDP-N-acetylglucosamine transferase subunit ALG13</fullName>
        <ecNumber evidence="4 12">2.4.1.141</ecNumber>
    </recommendedName>
    <alternativeName>
        <fullName evidence="10 12">Asparagine-linked glycosylation protein 13</fullName>
    </alternativeName>
</protein>
<sequence>MFTILITTGATITFKLLIDIITDVDFIENLIKLQVSKLYIQYGNEINNGKNKSKQYFDNLIESKQLVKILQLNQIENYHYLNSKIEIIAFPFSSNINSYIKESDLIISHGGTGSILDCLKLQKKLIVVINDQLMDNHQYEIANEFEILQYCKKYEIIQLKTKEFFEDMDKLLNDKIKYKQFHESDGVILKSIILEELGK</sequence>
<keyword evidence="15" id="KW-1185">Reference proteome</keyword>
<dbReference type="InterPro" id="IPR039042">
    <property type="entry name" value="Alg13-like"/>
</dbReference>
<proteinExistence type="inferred from homology"/>
<dbReference type="AlphaFoldDB" id="A0A9W4XHA0"/>
<reference evidence="14" key="1">
    <citation type="submission" date="2022-12" db="EMBL/GenBank/DDBJ databases">
        <authorList>
            <person name="Brejova B."/>
        </authorList>
    </citation>
    <scope>NUCLEOTIDE SEQUENCE</scope>
</reference>
<keyword evidence="8 12" id="KW-0256">Endoplasmic reticulum</keyword>
<organism evidence="14 15">
    <name type="scientific">Candida verbasci</name>
    <dbReference type="NCBI Taxonomy" id="1227364"/>
    <lineage>
        <taxon>Eukaryota</taxon>
        <taxon>Fungi</taxon>
        <taxon>Dikarya</taxon>
        <taxon>Ascomycota</taxon>
        <taxon>Saccharomycotina</taxon>
        <taxon>Pichiomycetes</taxon>
        <taxon>Debaryomycetaceae</taxon>
        <taxon>Candida/Lodderomyces clade</taxon>
        <taxon>Candida</taxon>
    </lineage>
</organism>
<dbReference type="GO" id="GO:0006488">
    <property type="term" value="P:dolichol-linked oligosaccharide biosynthetic process"/>
    <property type="evidence" value="ECO:0007669"/>
    <property type="project" value="InterPro"/>
</dbReference>
<dbReference type="Gene3D" id="3.40.50.2000">
    <property type="entry name" value="Glycogen Phosphorylase B"/>
    <property type="match status" value="1"/>
</dbReference>
<evidence type="ECO:0000256" key="5">
    <source>
        <dbReference type="ARBA" id="ARBA00017468"/>
    </source>
</evidence>
<evidence type="ECO:0000259" key="13">
    <source>
        <dbReference type="Pfam" id="PF04101"/>
    </source>
</evidence>
<dbReference type="GO" id="GO:0005783">
    <property type="term" value="C:endoplasmic reticulum"/>
    <property type="evidence" value="ECO:0007669"/>
    <property type="project" value="UniProtKB-SubCell"/>
</dbReference>
<evidence type="ECO:0000256" key="8">
    <source>
        <dbReference type="ARBA" id="ARBA00022824"/>
    </source>
</evidence>
<comment type="subcellular location">
    <subcellularLocation>
        <location evidence="1 12">Endoplasmic reticulum</location>
    </subcellularLocation>
</comment>
<dbReference type="PANTHER" id="PTHR12867:SF6">
    <property type="entry name" value="N-ACETYLGLUCOSAMINYLDIPHOSPHODOLICHOL N-ACETYLGLUCOSAMINYLTRANSFERASE"/>
    <property type="match status" value="1"/>
</dbReference>
<accession>A0A9W4XHA0</accession>
<evidence type="ECO:0000256" key="2">
    <source>
        <dbReference type="ARBA" id="ARBA00006962"/>
    </source>
</evidence>
<dbReference type="EMBL" id="CANTUO010000003">
    <property type="protein sequence ID" value="CAI5758759.1"/>
    <property type="molecule type" value="Genomic_DNA"/>
</dbReference>
<comment type="similarity">
    <text evidence="2 12">Belongs to the glycosyltransferase 28 family.</text>
</comment>
<feature type="domain" description="Glycosyl transferase family 28 C-terminal" evidence="13">
    <location>
        <begin position="3"/>
        <end position="179"/>
    </location>
</feature>
<keyword evidence="7 12" id="KW-0808">Transferase</keyword>
<dbReference type="PANTHER" id="PTHR12867">
    <property type="entry name" value="GLYCOSYL TRANSFERASE-RELATED"/>
    <property type="match status" value="1"/>
</dbReference>
<evidence type="ECO:0000256" key="12">
    <source>
        <dbReference type="RuleBase" id="RU362128"/>
    </source>
</evidence>
<comment type="catalytic activity">
    <reaction evidence="11">
        <text>an N-acetyl-alpha-D-glucosaminyl-diphospho-di-trans,poly-cis-dolichol + UDP-N-acetyl-alpha-D-glucosamine = an N,N'-diacetylchitobiosyl-diphospho-di-trans,poly-cis-dolichol + UDP + H(+)</text>
        <dbReference type="Rhea" id="RHEA:23380"/>
        <dbReference type="Rhea" id="RHEA-COMP:19507"/>
        <dbReference type="Rhea" id="RHEA-COMP:19510"/>
        <dbReference type="ChEBI" id="CHEBI:15378"/>
        <dbReference type="ChEBI" id="CHEBI:57269"/>
        <dbReference type="ChEBI" id="CHEBI:57705"/>
        <dbReference type="ChEBI" id="CHEBI:58223"/>
        <dbReference type="ChEBI" id="CHEBI:58427"/>
        <dbReference type="EC" id="2.4.1.141"/>
    </reaction>
</comment>
<dbReference type="GO" id="GO:0004577">
    <property type="term" value="F:N-acetylglucosaminyldiphosphodolichol N-acetylglucosaminyltransferase activity"/>
    <property type="evidence" value="ECO:0007669"/>
    <property type="project" value="UniProtKB-EC"/>
</dbReference>
<dbReference type="Proteomes" id="UP001152885">
    <property type="component" value="Unassembled WGS sequence"/>
</dbReference>
<gene>
    <name evidence="12" type="primary">ALG13</name>
    <name evidence="14" type="ORF">CANVERA_P3271</name>
</gene>
<evidence type="ECO:0000313" key="14">
    <source>
        <dbReference type="EMBL" id="CAI5758759.1"/>
    </source>
</evidence>